<name>A0A919CGQ9_9ACTN</name>
<evidence type="ECO:0000256" key="21">
    <source>
        <dbReference type="RuleBase" id="RU004171"/>
    </source>
</evidence>
<dbReference type="GO" id="GO:0009086">
    <property type="term" value="P:methionine biosynthetic process"/>
    <property type="evidence" value="ECO:0007669"/>
    <property type="project" value="UniProtKB-KW"/>
</dbReference>
<dbReference type="InterPro" id="IPR001342">
    <property type="entry name" value="HDH_cat"/>
</dbReference>
<dbReference type="Pfam" id="PF03447">
    <property type="entry name" value="NAD_binding_3"/>
    <property type="match status" value="1"/>
</dbReference>
<comment type="pathway">
    <text evidence="2 20">Amino-acid biosynthesis; L-threonine biosynthesis; L-threonine from L-aspartate: step 3/5.</text>
</comment>
<dbReference type="SUPFAM" id="SSF55347">
    <property type="entry name" value="Glyceraldehyde-3-phosphate dehydrogenase-like, C-terminal domain"/>
    <property type="match status" value="1"/>
</dbReference>
<feature type="binding site" evidence="19">
    <location>
        <position position="102"/>
    </location>
    <ligand>
        <name>NADPH</name>
        <dbReference type="ChEBI" id="CHEBI:57783"/>
    </ligand>
</feature>
<keyword evidence="14 20" id="KW-0486">Methionine biosynthesis</keyword>
<dbReference type="AlphaFoldDB" id="A0A919CGQ9"/>
<evidence type="ECO:0000256" key="11">
    <source>
        <dbReference type="ARBA" id="ARBA00023002"/>
    </source>
</evidence>
<evidence type="ECO:0000256" key="13">
    <source>
        <dbReference type="ARBA" id="ARBA00023053"/>
    </source>
</evidence>
<dbReference type="InterPro" id="IPR036291">
    <property type="entry name" value="NAD(P)-bd_dom_sf"/>
</dbReference>
<feature type="domain" description="ACT" evidence="22">
    <location>
        <begin position="349"/>
        <end position="422"/>
    </location>
</feature>
<dbReference type="FunFam" id="3.30.360.10:FF:000005">
    <property type="entry name" value="Homoserine dehydrogenase"/>
    <property type="match status" value="1"/>
</dbReference>
<protein>
    <recommendedName>
        <fullName evidence="6 20">Homoserine dehydrogenase</fullName>
        <ecNumber evidence="5 20">1.1.1.3</ecNumber>
    </recommendedName>
</protein>
<dbReference type="EMBL" id="BMXL01000006">
    <property type="protein sequence ID" value="GHD23021.1"/>
    <property type="molecule type" value="Genomic_DNA"/>
</dbReference>
<dbReference type="Pfam" id="PF01842">
    <property type="entry name" value="ACT"/>
    <property type="match status" value="1"/>
</dbReference>
<dbReference type="RefSeq" id="WP_017576111.1">
    <property type="nucleotide sequence ID" value="NZ_BMXL01000006.1"/>
</dbReference>
<evidence type="ECO:0000256" key="3">
    <source>
        <dbReference type="ARBA" id="ARBA00005062"/>
    </source>
</evidence>
<dbReference type="PIRSF" id="PIRSF000098">
    <property type="entry name" value="Homoser_dehydrog"/>
    <property type="match status" value="1"/>
</dbReference>
<comment type="caution">
    <text evidence="23">The sequence shown here is derived from an EMBL/GenBank/DDBJ whole genome shotgun (WGS) entry which is preliminary data.</text>
</comment>
<dbReference type="SUPFAM" id="SSF51735">
    <property type="entry name" value="NAD(P)-binding Rossmann-fold domains"/>
    <property type="match status" value="1"/>
</dbReference>
<evidence type="ECO:0000256" key="17">
    <source>
        <dbReference type="ARBA" id="ARBA00049031"/>
    </source>
</evidence>
<feature type="binding site" evidence="19">
    <location>
        <position position="187"/>
    </location>
    <ligand>
        <name>L-homoserine</name>
        <dbReference type="ChEBI" id="CHEBI:57476"/>
    </ligand>
</feature>
<evidence type="ECO:0000256" key="15">
    <source>
        <dbReference type="ARBA" id="ARBA00044930"/>
    </source>
</evidence>
<accession>A0A919CGQ9</accession>
<dbReference type="InterPro" id="IPR002912">
    <property type="entry name" value="ACT_dom"/>
</dbReference>
<evidence type="ECO:0000313" key="23">
    <source>
        <dbReference type="EMBL" id="GHD23021.1"/>
    </source>
</evidence>
<dbReference type="Gene3D" id="3.30.70.260">
    <property type="match status" value="1"/>
</dbReference>
<dbReference type="EC" id="1.1.1.3" evidence="5 20"/>
<evidence type="ECO:0000256" key="1">
    <source>
        <dbReference type="ARBA" id="ARBA00001920"/>
    </source>
</evidence>
<sequence length="427" mass="44415">MAMKVALLGCGVVGSEVVRLIDEQPEELAARVGTPLEIGGIAVRRLDRDRGVDPALLTTDATALATRPDIDVVVEVIGGIEPARSLILAALKAGKSVVTANKALLAEDGQTLHTAAREAGVDLFYEASVAGAIPLLRPLRDSLAGDRVDRVLGIVNGTTNYVLDRMDSAGSGFTEALEEAQTLGYAEADPTADVEGFDAAAKAAILARLAFHTQQVTADDVHREGITGVSAADIAGARAMGCVVKLLAICQRSEDGGSVGVRVHPVMLPVEHPLASVKEAYNAVFVEAESAGSLMFYGAGAGGTPTASAVLGDLVAVARNRLADTHVGEGGHDTGLLVHDMGETVTSYHVSLDVADRPGVLATVAEIFAEHGVSIKNVRQEGSGDDAQLVLVSHRAPDAALRSTVERLQEDDSVREVASVMRVENFD</sequence>
<dbReference type="PROSITE" id="PS51671">
    <property type="entry name" value="ACT"/>
    <property type="match status" value="1"/>
</dbReference>
<dbReference type="SUPFAM" id="SSF55021">
    <property type="entry name" value="ACT-like"/>
    <property type="match status" value="1"/>
</dbReference>
<reference evidence="23 24" key="1">
    <citation type="journal article" date="2014" name="Int. J. Syst. Evol. Microbiol.">
        <title>Complete genome sequence of Corynebacterium casei LMG S-19264T (=DSM 44701T), isolated from a smear-ripened cheese.</title>
        <authorList>
            <consortium name="US DOE Joint Genome Institute (JGI-PGF)"/>
            <person name="Walter F."/>
            <person name="Albersmeier A."/>
            <person name="Kalinowski J."/>
            <person name="Ruckert C."/>
        </authorList>
    </citation>
    <scope>NUCLEOTIDE SEQUENCE [LARGE SCALE GENOMIC DNA]</scope>
    <source>
        <strain evidence="23 24">KCTC 19473</strain>
    </source>
</reference>
<keyword evidence="13" id="KW-0915">Sodium</keyword>
<dbReference type="InterPro" id="IPR045865">
    <property type="entry name" value="ACT-like_dom_sf"/>
</dbReference>
<evidence type="ECO:0000256" key="4">
    <source>
        <dbReference type="ARBA" id="ARBA00006753"/>
    </source>
</evidence>
<comment type="cofactor">
    <cofactor evidence="1">
        <name>a metal cation</name>
        <dbReference type="ChEBI" id="CHEBI:25213"/>
    </cofactor>
</comment>
<feature type="active site" description="Proton donor" evidence="18">
    <location>
        <position position="202"/>
    </location>
</feature>
<evidence type="ECO:0000256" key="10">
    <source>
        <dbReference type="ARBA" id="ARBA00022857"/>
    </source>
</evidence>
<gene>
    <name evidence="23" type="ORF">GCM10007147_17950</name>
</gene>
<dbReference type="GO" id="GO:0009088">
    <property type="term" value="P:threonine biosynthetic process"/>
    <property type="evidence" value="ECO:0007669"/>
    <property type="project" value="UniProtKB-KW"/>
</dbReference>
<evidence type="ECO:0000256" key="18">
    <source>
        <dbReference type="PIRSR" id="PIRSR000098-1"/>
    </source>
</evidence>
<evidence type="ECO:0000256" key="7">
    <source>
        <dbReference type="ARBA" id="ARBA00022605"/>
    </source>
</evidence>
<dbReference type="CDD" id="cd04881">
    <property type="entry name" value="ACT_HSDH-Hom"/>
    <property type="match status" value="1"/>
</dbReference>
<comment type="function">
    <text evidence="15">Catalyzes the conversion of L-aspartate-beta-semialdehyde (L-Asa) to L-homoserine (L-Hse), the third step in the biosynthesis of threonine and methionine from aspartate.</text>
</comment>
<dbReference type="NCBIfam" id="NF004976">
    <property type="entry name" value="PRK06349.1"/>
    <property type="match status" value="1"/>
</dbReference>
<evidence type="ECO:0000256" key="6">
    <source>
        <dbReference type="ARBA" id="ARBA00013376"/>
    </source>
</evidence>
<evidence type="ECO:0000256" key="9">
    <source>
        <dbReference type="ARBA" id="ARBA00022723"/>
    </source>
</evidence>
<evidence type="ECO:0000256" key="14">
    <source>
        <dbReference type="ARBA" id="ARBA00023167"/>
    </source>
</evidence>
<feature type="binding site" evidence="19">
    <location>
        <begin position="8"/>
        <end position="15"/>
    </location>
    <ligand>
        <name>NADP(+)</name>
        <dbReference type="ChEBI" id="CHEBI:58349"/>
    </ligand>
</feature>
<evidence type="ECO:0000256" key="12">
    <source>
        <dbReference type="ARBA" id="ARBA00023027"/>
    </source>
</evidence>
<keyword evidence="8 20" id="KW-0791">Threonine biosynthesis</keyword>
<keyword evidence="11 20" id="KW-0560">Oxidoreductase</keyword>
<dbReference type="Gene3D" id="3.40.50.720">
    <property type="entry name" value="NAD(P)-binding Rossmann-like Domain"/>
    <property type="match status" value="1"/>
</dbReference>
<dbReference type="Proteomes" id="UP000654947">
    <property type="component" value="Unassembled WGS sequence"/>
</dbReference>
<evidence type="ECO:0000256" key="8">
    <source>
        <dbReference type="ARBA" id="ARBA00022697"/>
    </source>
</evidence>
<dbReference type="PANTHER" id="PTHR43331">
    <property type="entry name" value="HOMOSERINE DEHYDROGENASE"/>
    <property type="match status" value="1"/>
</dbReference>
<dbReference type="GO" id="GO:0050661">
    <property type="term" value="F:NADP binding"/>
    <property type="evidence" value="ECO:0007669"/>
    <property type="project" value="InterPro"/>
</dbReference>
<evidence type="ECO:0000256" key="20">
    <source>
        <dbReference type="RuleBase" id="RU000579"/>
    </source>
</evidence>
<evidence type="ECO:0000256" key="2">
    <source>
        <dbReference type="ARBA" id="ARBA00005056"/>
    </source>
</evidence>
<dbReference type="InterPro" id="IPR016204">
    <property type="entry name" value="HDH"/>
</dbReference>
<keyword evidence="12" id="KW-0520">NAD</keyword>
<dbReference type="FunFam" id="3.40.50.720:FF:000062">
    <property type="entry name" value="Homoserine dehydrogenase"/>
    <property type="match status" value="1"/>
</dbReference>
<dbReference type="InterPro" id="IPR005106">
    <property type="entry name" value="Asp/hSer_DH_NAD-bd"/>
</dbReference>
<organism evidence="23 24">
    <name type="scientific">Nocardiopsis kunsanensis</name>
    <dbReference type="NCBI Taxonomy" id="141693"/>
    <lineage>
        <taxon>Bacteria</taxon>
        <taxon>Bacillati</taxon>
        <taxon>Actinomycetota</taxon>
        <taxon>Actinomycetes</taxon>
        <taxon>Streptosporangiales</taxon>
        <taxon>Nocardiopsidaceae</taxon>
        <taxon>Nocardiopsis</taxon>
    </lineage>
</organism>
<comment type="pathway">
    <text evidence="3 20">Amino-acid biosynthesis; L-methionine biosynthesis via de novo pathway; L-homoserine from L-aspartate: step 3/3.</text>
</comment>
<dbReference type="PROSITE" id="PS01042">
    <property type="entry name" value="HOMOSER_DHGENASE"/>
    <property type="match status" value="1"/>
</dbReference>
<comment type="catalytic activity">
    <reaction evidence="16">
        <text>L-homoserine + NADP(+) = L-aspartate 4-semialdehyde + NADPH + H(+)</text>
        <dbReference type="Rhea" id="RHEA:15761"/>
        <dbReference type="ChEBI" id="CHEBI:15378"/>
        <dbReference type="ChEBI" id="CHEBI:57476"/>
        <dbReference type="ChEBI" id="CHEBI:57783"/>
        <dbReference type="ChEBI" id="CHEBI:58349"/>
        <dbReference type="ChEBI" id="CHEBI:537519"/>
        <dbReference type="EC" id="1.1.1.3"/>
    </reaction>
    <physiologicalReaction direction="right-to-left" evidence="16">
        <dbReference type="Rhea" id="RHEA:15763"/>
    </physiologicalReaction>
</comment>
<comment type="similarity">
    <text evidence="4 21">Belongs to the homoserine dehydrogenase family.</text>
</comment>
<evidence type="ECO:0000256" key="5">
    <source>
        <dbReference type="ARBA" id="ARBA00013213"/>
    </source>
</evidence>
<evidence type="ECO:0000259" key="22">
    <source>
        <dbReference type="PROSITE" id="PS51671"/>
    </source>
</evidence>
<dbReference type="Pfam" id="PF00742">
    <property type="entry name" value="Homoserine_dh"/>
    <property type="match status" value="1"/>
</dbReference>
<dbReference type="Gene3D" id="3.30.360.10">
    <property type="entry name" value="Dihydrodipicolinate Reductase, domain 2"/>
    <property type="match status" value="1"/>
</dbReference>
<dbReference type="PANTHER" id="PTHR43331:SF1">
    <property type="entry name" value="HOMOSERINE DEHYDROGENASE"/>
    <property type="match status" value="1"/>
</dbReference>
<comment type="catalytic activity">
    <reaction evidence="17">
        <text>L-homoserine + NAD(+) = L-aspartate 4-semialdehyde + NADH + H(+)</text>
        <dbReference type="Rhea" id="RHEA:15757"/>
        <dbReference type="ChEBI" id="CHEBI:15378"/>
        <dbReference type="ChEBI" id="CHEBI:57476"/>
        <dbReference type="ChEBI" id="CHEBI:57540"/>
        <dbReference type="ChEBI" id="CHEBI:57945"/>
        <dbReference type="ChEBI" id="CHEBI:537519"/>
        <dbReference type="EC" id="1.1.1.3"/>
    </reaction>
    <physiologicalReaction direction="right-to-left" evidence="17">
        <dbReference type="Rhea" id="RHEA:15759"/>
    </physiologicalReaction>
</comment>
<keyword evidence="24" id="KW-1185">Reference proteome</keyword>
<evidence type="ECO:0000256" key="16">
    <source>
        <dbReference type="ARBA" id="ARBA00048841"/>
    </source>
</evidence>
<evidence type="ECO:0000256" key="19">
    <source>
        <dbReference type="PIRSR" id="PIRSR000098-2"/>
    </source>
</evidence>
<dbReference type="GO" id="GO:0046872">
    <property type="term" value="F:metal ion binding"/>
    <property type="evidence" value="ECO:0007669"/>
    <property type="project" value="UniProtKB-KW"/>
</dbReference>
<evidence type="ECO:0000313" key="24">
    <source>
        <dbReference type="Proteomes" id="UP000654947"/>
    </source>
</evidence>
<dbReference type="GO" id="GO:0004412">
    <property type="term" value="F:homoserine dehydrogenase activity"/>
    <property type="evidence" value="ECO:0007669"/>
    <property type="project" value="UniProtKB-EC"/>
</dbReference>
<proteinExistence type="inferred from homology"/>
<keyword evidence="7 20" id="KW-0028">Amino-acid biosynthesis</keyword>
<keyword evidence="9" id="KW-0479">Metal-binding</keyword>
<keyword evidence="10 19" id="KW-0521">NADP</keyword>
<dbReference type="InterPro" id="IPR019811">
    <property type="entry name" value="HDH_CS"/>
</dbReference>